<dbReference type="InterPro" id="IPR052421">
    <property type="entry name" value="PCW_Enzyme_Inhibitor"/>
</dbReference>
<keyword evidence="2" id="KW-1015">Disulfide bond</keyword>
<dbReference type="InterPro" id="IPR006501">
    <property type="entry name" value="Pectinesterase_inhib_dom"/>
</dbReference>
<dbReference type="NCBIfam" id="TIGR01614">
    <property type="entry name" value="PME_inhib"/>
    <property type="match status" value="1"/>
</dbReference>
<dbReference type="SUPFAM" id="SSF101148">
    <property type="entry name" value="Plant invertase/pectin methylesterase inhibitor"/>
    <property type="match status" value="1"/>
</dbReference>
<keyword evidence="7" id="KW-1185">Reference proteome</keyword>
<dbReference type="AlphaFoldDB" id="A0ABD3DC11"/>
<feature type="chain" id="PRO_5044765119" description="Pectinesterase inhibitor domain-containing protein" evidence="4">
    <location>
        <begin position="23"/>
        <end position="166"/>
    </location>
</feature>
<dbReference type="Pfam" id="PF04043">
    <property type="entry name" value="PMEI"/>
    <property type="match status" value="1"/>
</dbReference>
<dbReference type="Proteomes" id="UP001632038">
    <property type="component" value="Unassembled WGS sequence"/>
</dbReference>
<feature type="domain" description="Pectinesterase inhibitor" evidence="5">
    <location>
        <begin position="20"/>
        <end position="161"/>
    </location>
</feature>
<dbReference type="PANTHER" id="PTHR36710">
    <property type="entry name" value="PECTINESTERASE INHIBITOR-LIKE"/>
    <property type="match status" value="1"/>
</dbReference>
<comment type="caution">
    <text evidence="6">The sequence shown here is derived from an EMBL/GenBank/DDBJ whole genome shotgun (WGS) entry which is preliminary data.</text>
</comment>
<comment type="similarity">
    <text evidence="3">Belongs to the PMEI family.</text>
</comment>
<evidence type="ECO:0000256" key="3">
    <source>
        <dbReference type="ARBA" id="ARBA00038471"/>
    </source>
</evidence>
<name>A0ABD3DC11_9LAMI</name>
<dbReference type="InterPro" id="IPR035513">
    <property type="entry name" value="Invertase/methylesterase_inhib"/>
</dbReference>
<dbReference type="Gene3D" id="1.20.140.40">
    <property type="entry name" value="Invertase/pectin methylesterase inhibitor family protein"/>
    <property type="match status" value="1"/>
</dbReference>
<accession>A0ABD3DC11</accession>
<dbReference type="InterPro" id="IPR034086">
    <property type="entry name" value="PMEI_plant"/>
</dbReference>
<feature type="signal peptide" evidence="4">
    <location>
        <begin position="1"/>
        <end position="22"/>
    </location>
</feature>
<gene>
    <name evidence="6" type="ORF">CASFOL_017444</name>
</gene>
<proteinExistence type="inferred from homology"/>
<reference evidence="7" key="1">
    <citation type="journal article" date="2024" name="IScience">
        <title>Strigolactones Initiate the Formation of Haustorium-like Structures in Castilleja.</title>
        <authorList>
            <person name="Buerger M."/>
            <person name="Peterson D."/>
            <person name="Chory J."/>
        </authorList>
    </citation>
    <scope>NUCLEOTIDE SEQUENCE [LARGE SCALE GENOMIC DNA]</scope>
</reference>
<dbReference type="CDD" id="cd15797">
    <property type="entry name" value="PMEI"/>
    <property type="match status" value="1"/>
</dbReference>
<sequence>MATFSSLLLLQLTACLFLQTNGAIVDIVCGQTKNPSLCFKSLGSDPRSKSASLQQLAQIAIDAAEYDATQAKIKIHSYVLSEKSPKLKDLYYKCENLYLDALAALRVAPGELEGHRYGVLSQIGVRVLGQVDACEAAFNNNSPFKAENQVVGVLADAIAVIANKSV</sequence>
<evidence type="ECO:0000313" key="6">
    <source>
        <dbReference type="EMBL" id="KAL3639537.1"/>
    </source>
</evidence>
<organism evidence="6 7">
    <name type="scientific">Castilleja foliolosa</name>
    <dbReference type="NCBI Taxonomy" id="1961234"/>
    <lineage>
        <taxon>Eukaryota</taxon>
        <taxon>Viridiplantae</taxon>
        <taxon>Streptophyta</taxon>
        <taxon>Embryophyta</taxon>
        <taxon>Tracheophyta</taxon>
        <taxon>Spermatophyta</taxon>
        <taxon>Magnoliopsida</taxon>
        <taxon>eudicotyledons</taxon>
        <taxon>Gunneridae</taxon>
        <taxon>Pentapetalae</taxon>
        <taxon>asterids</taxon>
        <taxon>lamiids</taxon>
        <taxon>Lamiales</taxon>
        <taxon>Orobanchaceae</taxon>
        <taxon>Pedicularideae</taxon>
        <taxon>Castillejinae</taxon>
        <taxon>Castilleja</taxon>
    </lineage>
</organism>
<evidence type="ECO:0000256" key="4">
    <source>
        <dbReference type="SAM" id="SignalP"/>
    </source>
</evidence>
<dbReference type="SMART" id="SM00856">
    <property type="entry name" value="PMEI"/>
    <property type="match status" value="1"/>
</dbReference>
<evidence type="ECO:0000313" key="7">
    <source>
        <dbReference type="Proteomes" id="UP001632038"/>
    </source>
</evidence>
<protein>
    <recommendedName>
        <fullName evidence="5">Pectinesterase inhibitor domain-containing protein</fullName>
    </recommendedName>
</protein>
<keyword evidence="1 4" id="KW-0732">Signal</keyword>
<evidence type="ECO:0000256" key="2">
    <source>
        <dbReference type="ARBA" id="ARBA00023157"/>
    </source>
</evidence>
<evidence type="ECO:0000256" key="1">
    <source>
        <dbReference type="ARBA" id="ARBA00022729"/>
    </source>
</evidence>
<evidence type="ECO:0000259" key="5">
    <source>
        <dbReference type="SMART" id="SM00856"/>
    </source>
</evidence>
<dbReference type="EMBL" id="JAVIJP010000018">
    <property type="protein sequence ID" value="KAL3639537.1"/>
    <property type="molecule type" value="Genomic_DNA"/>
</dbReference>
<dbReference type="PANTHER" id="PTHR36710:SF8">
    <property type="entry name" value="PECTINESTERASE INHIBITOR-LIKE"/>
    <property type="match status" value="1"/>
</dbReference>